<keyword evidence="4" id="KW-0132">Cell division</keyword>
<accession>A0A9P0FD04</accession>
<dbReference type="GO" id="GO:0031262">
    <property type="term" value="C:Ndc80 complex"/>
    <property type="evidence" value="ECO:0007669"/>
    <property type="project" value="InterPro"/>
</dbReference>
<dbReference type="GO" id="GO:0051301">
    <property type="term" value="P:cell division"/>
    <property type="evidence" value="ECO:0007669"/>
    <property type="project" value="UniProtKB-KW"/>
</dbReference>
<evidence type="ECO:0000256" key="6">
    <source>
        <dbReference type="ARBA" id="ARBA00023054"/>
    </source>
</evidence>
<dbReference type="OrthoDB" id="6735200at2759"/>
<evidence type="ECO:0000256" key="4">
    <source>
        <dbReference type="ARBA" id="ARBA00022618"/>
    </source>
</evidence>
<dbReference type="EMBL" id="OV121132">
    <property type="protein sequence ID" value="CAH0547773.1"/>
    <property type="molecule type" value="Genomic_DNA"/>
</dbReference>
<evidence type="ECO:0000256" key="5">
    <source>
        <dbReference type="ARBA" id="ARBA00022776"/>
    </source>
</evidence>
<evidence type="ECO:0000313" key="12">
    <source>
        <dbReference type="Proteomes" id="UP001154078"/>
    </source>
</evidence>
<dbReference type="AlphaFoldDB" id="A0A9P0FD04"/>
<dbReference type="InterPro" id="IPR005549">
    <property type="entry name" value="Kinetochore_Nuf2_N"/>
</dbReference>
<evidence type="ECO:0000313" key="11">
    <source>
        <dbReference type="EMBL" id="CAH0547773.1"/>
    </source>
</evidence>
<evidence type="ECO:0000256" key="8">
    <source>
        <dbReference type="ARBA" id="ARBA00023328"/>
    </source>
</evidence>
<sequence length="448" mass="53311">MDTAREALYLNTAAETLQSIKDNWPKFPVKKENILKPNSAFVTKFYNEFLRELYRYIQVFTDEEVLFNDPPGLMEFSEEIITYNRMLQVFSVYLIKQTSYNFLLSDILKPQPKRTRVFITLCMQILMTINEIIKSDNNIYKEEMSKKDSFHDVSRLKAEVLEKLNWAQEKLEESEENLYNLRKEGVEVNKEYLEVLEYEKTRNKLYKDKQKEIDSLISESNMLKYDLDAVKKENVELEEQVVSQSEYEKDLEVLENLEKEIEGMTALQQTLSHGLEAKNKTLLHNNKCINVLETLVFDTKCEQIMREDEGKLQKLQFEIPKLNTELSDLTSTTEKLKMEEDLLNQKVEFIEKERINQLIIKQKECKDLQMEYTQLNQHNKQLEENKAIEIKQLEKELKRKEESFEHLKNSVKEKKTKLIELEKQVVQNFTVTMEQLLTKSKDIKKIQF</sequence>
<feature type="coiled-coil region" evidence="9">
    <location>
        <begin position="333"/>
        <end position="424"/>
    </location>
</feature>
<evidence type="ECO:0000256" key="2">
    <source>
        <dbReference type="ARBA" id="ARBA00005498"/>
    </source>
</evidence>
<comment type="similarity">
    <text evidence="2">Belongs to the NUF2 family.</text>
</comment>
<dbReference type="InterPro" id="IPR038275">
    <property type="entry name" value="Nuf2_N_sf"/>
</dbReference>
<evidence type="ECO:0000256" key="7">
    <source>
        <dbReference type="ARBA" id="ARBA00023306"/>
    </source>
</evidence>
<dbReference type="Gene3D" id="1.10.418.60">
    <property type="entry name" value="Ncd80 complex, Nuf2 subunit"/>
    <property type="match status" value="1"/>
</dbReference>
<evidence type="ECO:0000256" key="1">
    <source>
        <dbReference type="ARBA" id="ARBA00004584"/>
    </source>
</evidence>
<dbReference type="Proteomes" id="UP001154078">
    <property type="component" value="Chromosome 1"/>
</dbReference>
<gene>
    <name evidence="11" type="ORF">MELIAE_LOCUS1699</name>
</gene>
<comment type="subcellular location">
    <subcellularLocation>
        <location evidence="1">Chromosome</location>
        <location evidence="1">Centromere</location>
    </subcellularLocation>
</comment>
<evidence type="ECO:0000256" key="3">
    <source>
        <dbReference type="ARBA" id="ARBA00022454"/>
    </source>
</evidence>
<keyword evidence="6 9" id="KW-0175">Coiled coil</keyword>
<keyword evidence="3" id="KW-0158">Chromosome</keyword>
<keyword evidence="5" id="KW-0498">Mitosis</keyword>
<name>A0A9P0FD04_BRAAE</name>
<reference evidence="11" key="1">
    <citation type="submission" date="2021-12" db="EMBL/GenBank/DDBJ databases">
        <authorList>
            <person name="King R."/>
        </authorList>
    </citation>
    <scope>NUCLEOTIDE SEQUENCE</scope>
</reference>
<dbReference type="Pfam" id="PF03800">
    <property type="entry name" value="Nuf2"/>
    <property type="match status" value="1"/>
</dbReference>
<feature type="coiled-coil region" evidence="9">
    <location>
        <begin position="220"/>
        <end position="267"/>
    </location>
</feature>
<keyword evidence="8" id="KW-0137">Centromere</keyword>
<evidence type="ECO:0000256" key="9">
    <source>
        <dbReference type="SAM" id="Coils"/>
    </source>
</evidence>
<protein>
    <recommendedName>
        <fullName evidence="10">Kinetochore protein Nuf2 N-terminal domain-containing protein</fullName>
    </recommendedName>
</protein>
<evidence type="ECO:0000259" key="10">
    <source>
        <dbReference type="Pfam" id="PF03800"/>
    </source>
</evidence>
<feature type="domain" description="Kinetochore protein Nuf2 N-terminal" evidence="10">
    <location>
        <begin position="25"/>
        <end position="119"/>
    </location>
</feature>
<keyword evidence="12" id="KW-1185">Reference proteome</keyword>
<proteinExistence type="inferred from homology"/>
<organism evidence="11 12">
    <name type="scientific">Brassicogethes aeneus</name>
    <name type="common">Rape pollen beetle</name>
    <name type="synonym">Meligethes aeneus</name>
    <dbReference type="NCBI Taxonomy" id="1431903"/>
    <lineage>
        <taxon>Eukaryota</taxon>
        <taxon>Metazoa</taxon>
        <taxon>Ecdysozoa</taxon>
        <taxon>Arthropoda</taxon>
        <taxon>Hexapoda</taxon>
        <taxon>Insecta</taxon>
        <taxon>Pterygota</taxon>
        <taxon>Neoptera</taxon>
        <taxon>Endopterygota</taxon>
        <taxon>Coleoptera</taxon>
        <taxon>Polyphaga</taxon>
        <taxon>Cucujiformia</taxon>
        <taxon>Nitidulidae</taxon>
        <taxon>Meligethinae</taxon>
        <taxon>Brassicogethes</taxon>
    </lineage>
</organism>
<keyword evidence="7" id="KW-0131">Cell cycle</keyword>
<feature type="coiled-coil region" evidence="9">
    <location>
        <begin position="157"/>
        <end position="191"/>
    </location>
</feature>